<name>A0ABV3R338_9HYPH</name>
<dbReference type="InterPro" id="IPR011006">
    <property type="entry name" value="CheY-like_superfamily"/>
</dbReference>
<dbReference type="SUPFAM" id="SSF52172">
    <property type="entry name" value="CheY-like"/>
    <property type="match status" value="1"/>
</dbReference>
<proteinExistence type="predicted"/>
<feature type="domain" description="Response regulatory" evidence="2">
    <location>
        <begin position="31"/>
        <end position="147"/>
    </location>
</feature>
<dbReference type="InterPro" id="IPR001789">
    <property type="entry name" value="Sig_transdc_resp-reg_receiver"/>
</dbReference>
<evidence type="ECO:0000259" key="2">
    <source>
        <dbReference type="PROSITE" id="PS50110"/>
    </source>
</evidence>
<sequence>MAASRVEPGFDENRTLTDRDAAHGLAPDLSRVLVAGNSQITRIVVSKIVVRSGLKPVSECPVSALRVLPLMFPGLVILDGGPDNRDCDGVVAGIEALRRISDRKLPAVILLSGRGGAAGSAASGIVDAVVTKPFTTEQLQPVVDRLLKAARR</sequence>
<keyword evidence="4" id="KW-1185">Reference proteome</keyword>
<reference evidence="3 4" key="1">
    <citation type="submission" date="2024-06" db="EMBL/GenBank/DDBJ databases">
        <authorList>
            <person name="Tuo L."/>
        </authorList>
    </citation>
    <scope>NUCLEOTIDE SEQUENCE [LARGE SCALE GENOMIC DNA]</scope>
    <source>
        <strain evidence="3 4">ZMM04-5</strain>
    </source>
</reference>
<gene>
    <name evidence="3" type="ORF">ABUE31_17315</name>
</gene>
<evidence type="ECO:0000313" key="4">
    <source>
        <dbReference type="Proteomes" id="UP001556196"/>
    </source>
</evidence>
<dbReference type="EMBL" id="JBFOCI010000005">
    <property type="protein sequence ID" value="MEW9807752.1"/>
    <property type="molecule type" value="Genomic_DNA"/>
</dbReference>
<organism evidence="3 4">
    <name type="scientific">Mesorhizobium marinum</name>
    <dbReference type="NCBI Taxonomy" id="3228790"/>
    <lineage>
        <taxon>Bacteria</taxon>
        <taxon>Pseudomonadati</taxon>
        <taxon>Pseudomonadota</taxon>
        <taxon>Alphaproteobacteria</taxon>
        <taxon>Hyphomicrobiales</taxon>
        <taxon>Phyllobacteriaceae</taxon>
        <taxon>Mesorhizobium</taxon>
    </lineage>
</organism>
<evidence type="ECO:0000256" key="1">
    <source>
        <dbReference type="PROSITE-ProRule" id="PRU00169"/>
    </source>
</evidence>
<feature type="modified residue" description="4-aspartylphosphate" evidence="1">
    <location>
        <position position="79"/>
    </location>
</feature>
<accession>A0ABV3R338</accession>
<dbReference type="PROSITE" id="PS50110">
    <property type="entry name" value="RESPONSE_REGULATORY"/>
    <property type="match status" value="1"/>
</dbReference>
<protein>
    <submittedName>
        <fullName evidence="3">Response regulator</fullName>
    </submittedName>
</protein>
<evidence type="ECO:0000313" key="3">
    <source>
        <dbReference type="EMBL" id="MEW9807752.1"/>
    </source>
</evidence>
<comment type="caution">
    <text evidence="3">The sequence shown here is derived from an EMBL/GenBank/DDBJ whole genome shotgun (WGS) entry which is preliminary data.</text>
</comment>
<dbReference type="RefSeq" id="WP_367724935.1">
    <property type="nucleotide sequence ID" value="NZ_JBFOCI010000005.1"/>
</dbReference>
<dbReference type="Gene3D" id="3.40.50.2300">
    <property type="match status" value="1"/>
</dbReference>
<dbReference type="Proteomes" id="UP001556196">
    <property type="component" value="Unassembled WGS sequence"/>
</dbReference>
<keyword evidence="1" id="KW-0597">Phosphoprotein</keyword>